<protein>
    <submittedName>
        <fullName evidence="1">Uncharacterized protein</fullName>
    </submittedName>
</protein>
<reference evidence="1" key="1">
    <citation type="submission" date="2014-11" db="EMBL/GenBank/DDBJ databases">
        <authorList>
            <person name="Amaro Gonzalez C."/>
        </authorList>
    </citation>
    <scope>NUCLEOTIDE SEQUENCE</scope>
</reference>
<sequence>MVMPHIQVMVQLVRKATHCVYSQVLSIAIADLGLTQKRDSLHLKYDEDRNRTIKQTGTWHTMQKHSVIDKPKA</sequence>
<proteinExistence type="predicted"/>
<dbReference type="EMBL" id="GBXM01022529">
    <property type="protein sequence ID" value="JAH86048.1"/>
    <property type="molecule type" value="Transcribed_RNA"/>
</dbReference>
<name>A0A0E9W981_ANGAN</name>
<reference evidence="1" key="2">
    <citation type="journal article" date="2015" name="Fish Shellfish Immunol.">
        <title>Early steps in the European eel (Anguilla anguilla)-Vibrio vulnificus interaction in the gills: Role of the RtxA13 toxin.</title>
        <authorList>
            <person name="Callol A."/>
            <person name="Pajuelo D."/>
            <person name="Ebbesson L."/>
            <person name="Teles M."/>
            <person name="MacKenzie S."/>
            <person name="Amaro C."/>
        </authorList>
    </citation>
    <scope>NUCLEOTIDE SEQUENCE</scope>
</reference>
<evidence type="ECO:0000313" key="1">
    <source>
        <dbReference type="EMBL" id="JAH86048.1"/>
    </source>
</evidence>
<accession>A0A0E9W981</accession>
<dbReference type="AlphaFoldDB" id="A0A0E9W981"/>
<organism evidence="1">
    <name type="scientific">Anguilla anguilla</name>
    <name type="common">European freshwater eel</name>
    <name type="synonym">Muraena anguilla</name>
    <dbReference type="NCBI Taxonomy" id="7936"/>
    <lineage>
        <taxon>Eukaryota</taxon>
        <taxon>Metazoa</taxon>
        <taxon>Chordata</taxon>
        <taxon>Craniata</taxon>
        <taxon>Vertebrata</taxon>
        <taxon>Euteleostomi</taxon>
        <taxon>Actinopterygii</taxon>
        <taxon>Neopterygii</taxon>
        <taxon>Teleostei</taxon>
        <taxon>Anguilliformes</taxon>
        <taxon>Anguillidae</taxon>
        <taxon>Anguilla</taxon>
    </lineage>
</organism>